<dbReference type="Pfam" id="PF25954">
    <property type="entry name" value="Beta-barrel_RND_2"/>
    <property type="match status" value="1"/>
</dbReference>
<dbReference type="GO" id="GO:0015562">
    <property type="term" value="F:efflux transmembrane transporter activity"/>
    <property type="evidence" value="ECO:0007669"/>
    <property type="project" value="TreeGrafter"/>
</dbReference>
<sequence>MTTDSEEMARLLGLGRHRKRWRLWPLLAVLVAGGIAIWLLVPFDGGAGKVTYVTDTVRRTDIAVTVSATGTVEPTDFVEISSELSGTISKVHVDFNDTVEPGTVLAELDTARLEAQLAVQTASLAAAEARIAIAEATLKEARADYERGLQLQERGVESFQTFLAQQASFERAQAELQSAIASRDLAQANVDLARVDLDKACICSPVKGVVLKRAVDEGQIVAASLSAPVLFTIAEDLARMELQVDIDEADIGRVAVGQKARFTVEAFDDRDFPAEITALRLAPETVDGVVTYKGILTLDNADLLLRPGMTATAEIVVAEVPGALAVPNAALRYAPPQEAQTEERSGGGLLGVIMPARPVPGNGVATAQKSVWVLRDDAAVEVAVTTGETDGSLTAILAGDLAEGDAVITDRFDGQ</sequence>
<name>A0A8J8B905_9RHOB</name>
<keyword evidence="6" id="KW-1185">Reference proteome</keyword>
<evidence type="ECO:0000259" key="4">
    <source>
        <dbReference type="Pfam" id="PF25954"/>
    </source>
</evidence>
<dbReference type="PANTHER" id="PTHR30469:SF33">
    <property type="entry name" value="SLR1207 PROTEIN"/>
    <property type="match status" value="1"/>
</dbReference>
<dbReference type="SUPFAM" id="SSF111369">
    <property type="entry name" value="HlyD-like secretion proteins"/>
    <property type="match status" value="1"/>
</dbReference>
<dbReference type="PANTHER" id="PTHR30469">
    <property type="entry name" value="MULTIDRUG RESISTANCE PROTEIN MDTA"/>
    <property type="match status" value="1"/>
</dbReference>
<reference evidence="5" key="1">
    <citation type="submission" date="2021-04" db="EMBL/GenBank/DDBJ databases">
        <authorList>
            <person name="Yoon J."/>
        </authorList>
    </citation>
    <scope>NUCLEOTIDE SEQUENCE</scope>
    <source>
        <strain evidence="5">KMU-90</strain>
    </source>
</reference>
<feature type="transmembrane region" description="Helical" evidence="2">
    <location>
        <begin position="21"/>
        <end position="41"/>
    </location>
</feature>
<dbReference type="Pfam" id="PF25917">
    <property type="entry name" value="BSH_RND"/>
    <property type="match status" value="1"/>
</dbReference>
<feature type="domain" description="CusB-like beta-barrel" evidence="4">
    <location>
        <begin position="242"/>
        <end position="315"/>
    </location>
</feature>
<dbReference type="NCBIfam" id="TIGR01730">
    <property type="entry name" value="RND_mfp"/>
    <property type="match status" value="1"/>
</dbReference>
<dbReference type="InterPro" id="IPR058792">
    <property type="entry name" value="Beta-barrel_RND_2"/>
</dbReference>
<keyword evidence="2" id="KW-1133">Transmembrane helix</keyword>
<dbReference type="InterPro" id="IPR058625">
    <property type="entry name" value="MdtA-like_BSH"/>
</dbReference>
<dbReference type="RefSeq" id="WP_212538756.1">
    <property type="nucleotide sequence ID" value="NZ_JAGTUU010000012.1"/>
</dbReference>
<protein>
    <submittedName>
        <fullName evidence="5">Efflux RND transporter periplasmic adaptor subunit</fullName>
    </submittedName>
</protein>
<comment type="caution">
    <text evidence="5">The sequence shown here is derived from an EMBL/GenBank/DDBJ whole genome shotgun (WGS) entry which is preliminary data.</text>
</comment>
<accession>A0A8J8B905</accession>
<evidence type="ECO:0000313" key="6">
    <source>
        <dbReference type="Proteomes" id="UP000681356"/>
    </source>
</evidence>
<keyword evidence="2" id="KW-0472">Membrane</keyword>
<organism evidence="5 6">
    <name type="scientific">Thetidibacter halocola</name>
    <dbReference type="NCBI Taxonomy" id="2827239"/>
    <lineage>
        <taxon>Bacteria</taxon>
        <taxon>Pseudomonadati</taxon>
        <taxon>Pseudomonadota</taxon>
        <taxon>Alphaproteobacteria</taxon>
        <taxon>Rhodobacterales</taxon>
        <taxon>Roseobacteraceae</taxon>
        <taxon>Thetidibacter</taxon>
    </lineage>
</organism>
<dbReference type="GO" id="GO:1990281">
    <property type="term" value="C:efflux pump complex"/>
    <property type="evidence" value="ECO:0007669"/>
    <property type="project" value="TreeGrafter"/>
</dbReference>
<dbReference type="AlphaFoldDB" id="A0A8J8B905"/>
<evidence type="ECO:0000256" key="1">
    <source>
        <dbReference type="ARBA" id="ARBA00009477"/>
    </source>
</evidence>
<dbReference type="Gene3D" id="1.10.287.470">
    <property type="entry name" value="Helix hairpin bin"/>
    <property type="match status" value="1"/>
</dbReference>
<proteinExistence type="inferred from homology"/>
<dbReference type="EMBL" id="JAGTUU010000012">
    <property type="protein sequence ID" value="MBS0126796.1"/>
    <property type="molecule type" value="Genomic_DNA"/>
</dbReference>
<evidence type="ECO:0000313" key="5">
    <source>
        <dbReference type="EMBL" id="MBS0126796.1"/>
    </source>
</evidence>
<dbReference type="Gene3D" id="2.40.50.100">
    <property type="match status" value="1"/>
</dbReference>
<dbReference type="Proteomes" id="UP000681356">
    <property type="component" value="Unassembled WGS sequence"/>
</dbReference>
<evidence type="ECO:0000259" key="3">
    <source>
        <dbReference type="Pfam" id="PF25917"/>
    </source>
</evidence>
<evidence type="ECO:0000256" key="2">
    <source>
        <dbReference type="SAM" id="Phobius"/>
    </source>
</evidence>
<dbReference type="Gene3D" id="2.40.30.170">
    <property type="match status" value="1"/>
</dbReference>
<dbReference type="InterPro" id="IPR006143">
    <property type="entry name" value="RND_pump_MFP"/>
</dbReference>
<gene>
    <name evidence="5" type="ORF">KB874_22200</name>
</gene>
<feature type="domain" description="Multidrug resistance protein MdtA-like barrel-sandwich hybrid" evidence="3">
    <location>
        <begin position="78"/>
        <end position="229"/>
    </location>
</feature>
<comment type="similarity">
    <text evidence="1">Belongs to the membrane fusion protein (MFP) (TC 8.A.1) family.</text>
</comment>
<keyword evidence="2" id="KW-0812">Transmembrane</keyword>